<accession>A0AAW8JFN0</accession>
<dbReference type="AlphaFoldDB" id="A0AAW8JFN0"/>
<dbReference type="Gene3D" id="3.40.50.1820">
    <property type="entry name" value="alpha/beta hydrolase"/>
    <property type="match status" value="1"/>
</dbReference>
<evidence type="ECO:0000313" key="3">
    <source>
        <dbReference type="EMBL" id="MDQ9070614.1"/>
    </source>
</evidence>
<dbReference type="GO" id="GO:0052689">
    <property type="term" value="F:carboxylic ester hydrolase activity"/>
    <property type="evidence" value="ECO:0007669"/>
    <property type="project" value="InterPro"/>
</dbReference>
<dbReference type="Pfam" id="PF12146">
    <property type="entry name" value="Hydrolase_4"/>
    <property type="match status" value="1"/>
</dbReference>
<gene>
    <name evidence="3" type="ORF">RFH51_03945</name>
</gene>
<dbReference type="SUPFAM" id="SSF53474">
    <property type="entry name" value="alpha/beta-Hydrolases"/>
    <property type="match status" value="1"/>
</dbReference>
<feature type="active site" description="Charge relay system" evidence="1">
    <location>
        <position position="221"/>
    </location>
</feature>
<protein>
    <submittedName>
        <fullName evidence="3">Alpha/beta fold hydrolase</fullName>
    </submittedName>
</protein>
<dbReference type="InterPro" id="IPR012354">
    <property type="entry name" value="Esterase_lipase"/>
</dbReference>
<dbReference type="InterPro" id="IPR029058">
    <property type="entry name" value="AB_hydrolase_fold"/>
</dbReference>
<comment type="caution">
    <text evidence="3">The sequence shown here is derived from an EMBL/GenBank/DDBJ whole genome shotgun (WGS) entry which is preliminary data.</text>
</comment>
<dbReference type="RefSeq" id="WP_308955144.1">
    <property type="nucleotide sequence ID" value="NZ_JAVICY010000003.1"/>
</dbReference>
<organism evidence="3 4">
    <name type="scientific">Acinetobacter gerneri</name>
    <dbReference type="NCBI Taxonomy" id="202952"/>
    <lineage>
        <taxon>Bacteria</taxon>
        <taxon>Pseudomonadati</taxon>
        <taxon>Pseudomonadota</taxon>
        <taxon>Gammaproteobacteria</taxon>
        <taxon>Moraxellales</taxon>
        <taxon>Moraxellaceae</taxon>
        <taxon>Acinetobacter</taxon>
    </lineage>
</organism>
<feature type="active site" description="Charge relay system" evidence="1">
    <location>
        <position position="192"/>
    </location>
</feature>
<dbReference type="EMBL" id="JAVIDA010000003">
    <property type="protein sequence ID" value="MDQ9070614.1"/>
    <property type="molecule type" value="Genomic_DNA"/>
</dbReference>
<feature type="active site" description="Nucleophile" evidence="1">
    <location>
        <position position="94"/>
    </location>
</feature>
<dbReference type="InterPro" id="IPR051044">
    <property type="entry name" value="MAG_DAG_Lipase"/>
</dbReference>
<dbReference type="Proteomes" id="UP001243195">
    <property type="component" value="Unassembled WGS sequence"/>
</dbReference>
<evidence type="ECO:0000259" key="2">
    <source>
        <dbReference type="Pfam" id="PF12146"/>
    </source>
</evidence>
<keyword evidence="3" id="KW-0378">Hydrolase</keyword>
<reference evidence="3" key="1">
    <citation type="submission" date="2023-08" db="EMBL/GenBank/DDBJ databases">
        <title>Emergence of clinically-relevant ST2 carbapenem-resistant Acinetobacter baumannii strains in hospital sewages in Zhejiang, East of China.</title>
        <authorList>
            <person name="Kaichao C."/>
            <person name="Zhang R."/>
        </authorList>
    </citation>
    <scope>NUCLEOTIDE SEQUENCE</scope>
    <source>
        <strain evidence="3">M-SY-60</strain>
    </source>
</reference>
<evidence type="ECO:0000313" key="4">
    <source>
        <dbReference type="Proteomes" id="UP001243195"/>
    </source>
</evidence>
<proteinExistence type="predicted"/>
<name>A0AAW8JFN0_9GAMM</name>
<dbReference type="PIRSF" id="PIRSF017388">
    <property type="entry name" value="Esterase_lipase"/>
    <property type="match status" value="1"/>
</dbReference>
<feature type="domain" description="Serine aminopeptidase S33" evidence="2">
    <location>
        <begin position="18"/>
        <end position="223"/>
    </location>
</feature>
<sequence>MIKIVAPKPIYLNGSNKGVLLLHSFTSTVRDVKALAEFLNQHNYTCYAPAYQGHGLAIDEFLKYDVDDWFNDALSGYRYLQQQGCQHIAVLGVSLGGILSLRISEQCEISACITMSVASERPVDAIFNRIVPYAKYMERLAGENHLETLEGLECLKQKSAHLTENFSNFIRQTMDQIQQIKAPIALLYGKLDAPIYQQSAEHLYQQLSQAKLIKEYPNTGHLMTLGADKQQLYQDILNFLDENLT</sequence>
<dbReference type="InterPro" id="IPR022742">
    <property type="entry name" value="Hydrolase_4"/>
</dbReference>
<dbReference type="PANTHER" id="PTHR11614">
    <property type="entry name" value="PHOSPHOLIPASE-RELATED"/>
    <property type="match status" value="1"/>
</dbReference>
<evidence type="ECO:0000256" key="1">
    <source>
        <dbReference type="PIRSR" id="PIRSR017388-1"/>
    </source>
</evidence>